<dbReference type="InterPro" id="IPR046346">
    <property type="entry name" value="Aminoacid_DH-like_N_sf"/>
</dbReference>
<organism evidence="14 15">
    <name type="scientific">Candidatus Falkowbacteria bacterium RIFCSPLOWO2_02_FULL_45_21</name>
    <dbReference type="NCBI Taxonomy" id="1797989"/>
    <lineage>
        <taxon>Bacteria</taxon>
        <taxon>Candidatus Falkowiibacteriota</taxon>
    </lineage>
</organism>
<dbReference type="HAMAP" id="MF_01576">
    <property type="entry name" value="THF_DHG_CYH"/>
    <property type="match status" value="1"/>
</dbReference>
<dbReference type="GO" id="GO:0005829">
    <property type="term" value="C:cytosol"/>
    <property type="evidence" value="ECO:0007669"/>
    <property type="project" value="TreeGrafter"/>
</dbReference>
<keyword evidence="10 11" id="KW-0511">Multifunctional enzyme</keyword>
<evidence type="ECO:0000256" key="1">
    <source>
        <dbReference type="ARBA" id="ARBA00004777"/>
    </source>
</evidence>
<dbReference type="GO" id="GO:0000105">
    <property type="term" value="P:L-histidine biosynthetic process"/>
    <property type="evidence" value="ECO:0007669"/>
    <property type="project" value="UniProtKB-KW"/>
</dbReference>
<dbReference type="Gene3D" id="3.40.50.720">
    <property type="entry name" value="NAD(P)-binding Rossmann-like Domain"/>
    <property type="match status" value="1"/>
</dbReference>
<dbReference type="EC" id="3.5.4.9" evidence="11"/>
<keyword evidence="11" id="KW-0028">Amino-acid biosynthesis</keyword>
<comment type="catalytic activity">
    <reaction evidence="11">
        <text>(6R)-5,10-methylene-5,6,7,8-tetrahydrofolate + NADP(+) = (6R)-5,10-methenyltetrahydrofolate + NADPH</text>
        <dbReference type="Rhea" id="RHEA:22812"/>
        <dbReference type="ChEBI" id="CHEBI:15636"/>
        <dbReference type="ChEBI" id="CHEBI:57455"/>
        <dbReference type="ChEBI" id="CHEBI:57783"/>
        <dbReference type="ChEBI" id="CHEBI:58349"/>
        <dbReference type="EC" id="1.5.1.5"/>
    </reaction>
</comment>
<comment type="similarity">
    <text evidence="11">Belongs to the tetrahydrofolate dehydrogenase/cyclohydrolase family.</text>
</comment>
<feature type="domain" description="Tetrahydrofolate dehydrogenase/cyclohydrolase catalytic" evidence="12">
    <location>
        <begin position="4"/>
        <end position="123"/>
    </location>
</feature>
<dbReference type="STRING" id="1797989.A3H66_00125"/>
<dbReference type="GO" id="GO:0006164">
    <property type="term" value="P:purine nucleotide biosynthetic process"/>
    <property type="evidence" value="ECO:0007669"/>
    <property type="project" value="UniProtKB-KW"/>
</dbReference>
<evidence type="ECO:0000256" key="7">
    <source>
        <dbReference type="ARBA" id="ARBA00023002"/>
    </source>
</evidence>
<name>A0A1F5SAH6_9BACT</name>
<evidence type="ECO:0000256" key="5">
    <source>
        <dbReference type="ARBA" id="ARBA00022801"/>
    </source>
</evidence>
<comment type="pathway">
    <text evidence="1 11">One-carbon metabolism; tetrahydrofolate interconversion.</text>
</comment>
<reference evidence="14 15" key="1">
    <citation type="journal article" date="2016" name="Nat. Commun.">
        <title>Thousands of microbial genomes shed light on interconnected biogeochemical processes in an aquifer system.</title>
        <authorList>
            <person name="Anantharaman K."/>
            <person name="Brown C.T."/>
            <person name="Hug L.A."/>
            <person name="Sharon I."/>
            <person name="Castelle C.J."/>
            <person name="Probst A.J."/>
            <person name="Thomas B.C."/>
            <person name="Singh A."/>
            <person name="Wilkins M.J."/>
            <person name="Karaoz U."/>
            <person name="Brodie E.L."/>
            <person name="Williams K.H."/>
            <person name="Hubbard S.S."/>
            <person name="Banfield J.F."/>
        </authorList>
    </citation>
    <scope>NUCLEOTIDE SEQUENCE [LARGE SCALE GENOMIC DNA]</scope>
</reference>
<dbReference type="Gene3D" id="3.40.50.10860">
    <property type="entry name" value="Leucine Dehydrogenase, chain A, domain 1"/>
    <property type="match status" value="1"/>
</dbReference>
<accession>A0A1F5SAH6</accession>
<dbReference type="AlphaFoldDB" id="A0A1F5SAH6"/>
<dbReference type="GO" id="GO:0009086">
    <property type="term" value="P:methionine biosynthetic process"/>
    <property type="evidence" value="ECO:0007669"/>
    <property type="project" value="UniProtKB-KW"/>
</dbReference>
<comment type="caution">
    <text evidence="14">The sequence shown here is derived from an EMBL/GenBank/DDBJ whole genome shotgun (WGS) entry which is preliminary data.</text>
</comment>
<dbReference type="UniPathway" id="UPA00193"/>
<dbReference type="Pfam" id="PF02882">
    <property type="entry name" value="THF_DHG_CYH_C"/>
    <property type="match status" value="1"/>
</dbReference>
<evidence type="ECO:0000256" key="8">
    <source>
        <dbReference type="ARBA" id="ARBA00023102"/>
    </source>
</evidence>
<dbReference type="Proteomes" id="UP000178783">
    <property type="component" value="Unassembled WGS sequence"/>
</dbReference>
<dbReference type="PANTHER" id="PTHR48099">
    <property type="entry name" value="C-1-TETRAHYDROFOLATE SYNTHASE, CYTOPLASMIC-RELATED"/>
    <property type="match status" value="1"/>
</dbReference>
<dbReference type="GO" id="GO:0035999">
    <property type="term" value="P:tetrahydrofolate interconversion"/>
    <property type="evidence" value="ECO:0007669"/>
    <property type="project" value="UniProtKB-UniRule"/>
</dbReference>
<dbReference type="InterPro" id="IPR036291">
    <property type="entry name" value="NAD(P)-bd_dom_sf"/>
</dbReference>
<dbReference type="EMBL" id="MFFW01000055">
    <property type="protein sequence ID" value="OGF23720.1"/>
    <property type="molecule type" value="Genomic_DNA"/>
</dbReference>
<keyword evidence="8 11" id="KW-0368">Histidine biosynthesis</keyword>
<dbReference type="PRINTS" id="PR00085">
    <property type="entry name" value="THFDHDRGNASE"/>
</dbReference>
<dbReference type="EC" id="1.5.1.5" evidence="11"/>
<dbReference type="Pfam" id="PF00763">
    <property type="entry name" value="THF_DHG_CYH"/>
    <property type="match status" value="1"/>
</dbReference>
<dbReference type="InterPro" id="IPR020630">
    <property type="entry name" value="THF_DH/CycHdrlase_cat_dom"/>
</dbReference>
<proteinExistence type="inferred from homology"/>
<evidence type="ECO:0000259" key="12">
    <source>
        <dbReference type="Pfam" id="PF00763"/>
    </source>
</evidence>
<keyword evidence="7 11" id="KW-0560">Oxidoreductase</keyword>
<evidence type="ECO:0000256" key="6">
    <source>
        <dbReference type="ARBA" id="ARBA00022857"/>
    </source>
</evidence>
<evidence type="ECO:0000313" key="14">
    <source>
        <dbReference type="EMBL" id="OGF23720.1"/>
    </source>
</evidence>
<keyword evidence="3 11" id="KW-0554">One-carbon metabolism</keyword>
<keyword evidence="5 11" id="KW-0378">Hydrolase</keyword>
<evidence type="ECO:0000256" key="3">
    <source>
        <dbReference type="ARBA" id="ARBA00022563"/>
    </source>
</evidence>
<protein>
    <recommendedName>
        <fullName evidence="11">Bifunctional protein FolD</fullName>
    </recommendedName>
    <domain>
        <recommendedName>
            <fullName evidence="11">Methylenetetrahydrofolate dehydrogenase</fullName>
            <ecNumber evidence="11">1.5.1.5</ecNumber>
        </recommendedName>
    </domain>
    <domain>
        <recommendedName>
            <fullName evidence="11">Methenyltetrahydrofolate cyclohydrolase</fullName>
            <ecNumber evidence="11">3.5.4.9</ecNumber>
        </recommendedName>
    </domain>
</protein>
<keyword evidence="4 11" id="KW-0658">Purine biosynthesis</keyword>
<evidence type="ECO:0000256" key="2">
    <source>
        <dbReference type="ARBA" id="ARBA00011738"/>
    </source>
</evidence>
<dbReference type="InterPro" id="IPR020631">
    <property type="entry name" value="THF_DH/CycHdrlase_NAD-bd_dom"/>
</dbReference>
<dbReference type="GO" id="GO:0004477">
    <property type="term" value="F:methenyltetrahydrofolate cyclohydrolase activity"/>
    <property type="evidence" value="ECO:0007669"/>
    <property type="project" value="UniProtKB-UniRule"/>
</dbReference>
<keyword evidence="6 11" id="KW-0521">NADP</keyword>
<dbReference type="InterPro" id="IPR000672">
    <property type="entry name" value="THF_DH/CycHdrlase"/>
</dbReference>
<evidence type="ECO:0000256" key="11">
    <source>
        <dbReference type="HAMAP-Rule" id="MF_01576"/>
    </source>
</evidence>
<dbReference type="FunFam" id="3.40.50.10860:FF:000005">
    <property type="entry name" value="C-1-tetrahydrofolate synthase, cytoplasmic, putative"/>
    <property type="match status" value="1"/>
</dbReference>
<comment type="caution">
    <text evidence="11">Lacks conserved residue(s) required for the propagation of feature annotation.</text>
</comment>
<keyword evidence="9 11" id="KW-0486">Methionine biosynthesis</keyword>
<evidence type="ECO:0000256" key="10">
    <source>
        <dbReference type="ARBA" id="ARBA00023268"/>
    </source>
</evidence>
<feature type="domain" description="Tetrahydrofolate dehydrogenase/cyclohydrolase NAD(P)-binding" evidence="13">
    <location>
        <begin position="148"/>
        <end position="285"/>
    </location>
</feature>
<dbReference type="InterPro" id="IPR020867">
    <property type="entry name" value="THF_DH/CycHdrlase_CS"/>
</dbReference>
<comment type="subunit">
    <text evidence="2 11">Homodimer.</text>
</comment>
<dbReference type="SUPFAM" id="SSF51735">
    <property type="entry name" value="NAD(P)-binding Rossmann-fold domains"/>
    <property type="match status" value="1"/>
</dbReference>
<comment type="function">
    <text evidence="11">Catalyzes the oxidation of 5,10-methylenetetrahydrofolate to 5,10-methenyltetrahydrofolate and then the hydrolysis of 5,10-methenyltetrahydrofolate to 10-formyltetrahydrofolate.</text>
</comment>
<dbReference type="CDD" id="cd01080">
    <property type="entry name" value="NAD_bind_m-THF_DH_Cyclohyd"/>
    <property type="match status" value="1"/>
</dbReference>
<dbReference type="GO" id="GO:0004488">
    <property type="term" value="F:methylenetetrahydrofolate dehydrogenase (NADP+) activity"/>
    <property type="evidence" value="ECO:0007669"/>
    <property type="project" value="UniProtKB-UniRule"/>
</dbReference>
<sequence>MRIIDGKKLAEKIKDRIVKDIIRLNGGQLERVLARPNLAIILIGERDDSKLYVKLKEKEAKKVGFDTYLYKCKQEISESELLEIIKCLNQDELIDAILVQLPLPEAIDADTIIMSIDPVKDVDGFQPDNLEKLLKTCDFGGLMPPVFATVLEMFASIDYEVKDQRVCIVSNSDIFGRSLAHVLNCRGAKAEMVRAEDKGLREKTVKADVLITAVGKPKFIKKEMIKEQAVIIDIGIARQNGQVVGDVDFMDVKDKAGHITPVPGGVGPLTVAMALNNTLEIYKRRHNKTK</sequence>
<gene>
    <name evidence="11" type="primary">folD</name>
    <name evidence="14" type="ORF">A3H66_00125</name>
</gene>
<evidence type="ECO:0000256" key="9">
    <source>
        <dbReference type="ARBA" id="ARBA00023167"/>
    </source>
</evidence>
<dbReference type="PANTHER" id="PTHR48099:SF5">
    <property type="entry name" value="C-1-TETRAHYDROFOLATE SYNTHASE, CYTOPLASMIC"/>
    <property type="match status" value="1"/>
</dbReference>
<dbReference type="PROSITE" id="PS00766">
    <property type="entry name" value="THF_DHG_CYH_1"/>
    <property type="match status" value="1"/>
</dbReference>
<evidence type="ECO:0000313" key="15">
    <source>
        <dbReference type="Proteomes" id="UP000178783"/>
    </source>
</evidence>
<evidence type="ECO:0000259" key="13">
    <source>
        <dbReference type="Pfam" id="PF02882"/>
    </source>
</evidence>
<comment type="catalytic activity">
    <reaction evidence="11">
        <text>(6R)-5,10-methenyltetrahydrofolate + H2O = (6R)-10-formyltetrahydrofolate + H(+)</text>
        <dbReference type="Rhea" id="RHEA:23700"/>
        <dbReference type="ChEBI" id="CHEBI:15377"/>
        <dbReference type="ChEBI" id="CHEBI:15378"/>
        <dbReference type="ChEBI" id="CHEBI:57455"/>
        <dbReference type="ChEBI" id="CHEBI:195366"/>
        <dbReference type="EC" id="3.5.4.9"/>
    </reaction>
</comment>
<evidence type="ECO:0000256" key="4">
    <source>
        <dbReference type="ARBA" id="ARBA00022755"/>
    </source>
</evidence>
<feature type="binding site" evidence="11">
    <location>
        <position position="236"/>
    </location>
    <ligand>
        <name>NADP(+)</name>
        <dbReference type="ChEBI" id="CHEBI:58349"/>
    </ligand>
</feature>
<dbReference type="SUPFAM" id="SSF53223">
    <property type="entry name" value="Aminoacid dehydrogenase-like, N-terminal domain"/>
    <property type="match status" value="1"/>
</dbReference>